<feature type="region of interest" description="Disordered" evidence="1">
    <location>
        <begin position="1"/>
        <end position="62"/>
    </location>
</feature>
<dbReference type="EMBL" id="JACIIX010000003">
    <property type="protein sequence ID" value="MBB6209859.1"/>
    <property type="molecule type" value="Genomic_DNA"/>
</dbReference>
<dbReference type="GO" id="GO:0005975">
    <property type="term" value="P:carbohydrate metabolic process"/>
    <property type="evidence" value="ECO:0007669"/>
    <property type="project" value="InterPro"/>
</dbReference>
<dbReference type="InterPro" id="IPR011330">
    <property type="entry name" value="Glyco_hydro/deAcase_b/a-brl"/>
</dbReference>
<dbReference type="Pfam" id="PF04748">
    <property type="entry name" value="Polysacc_deac_2"/>
    <property type="match status" value="1"/>
</dbReference>
<comment type="caution">
    <text evidence="3">The sequence shown here is derived from an EMBL/GenBank/DDBJ whole genome shotgun (WGS) entry which is preliminary data.</text>
</comment>
<feature type="region of interest" description="Disordered" evidence="1">
    <location>
        <begin position="245"/>
        <end position="376"/>
    </location>
</feature>
<keyword evidence="4" id="KW-1185">Reference proteome</keyword>
<gene>
    <name evidence="3" type="ORF">FHS48_001267</name>
</gene>
<dbReference type="Proteomes" id="UP000544872">
    <property type="component" value="Unassembled WGS sequence"/>
</dbReference>
<protein>
    <recommendedName>
        <fullName evidence="5">Divergent polysaccharide deacetylase family protein</fullName>
    </recommendedName>
</protein>
<sequence>MAFSLKSLLKRKQKDSSAYDADDDDSFAPEEEKKSARSAKPTKKGGSGKGGSGKKQPTSAPLAFLKPLVAKLPGFKSKGASAQAADPFDNPTLLALIASELEALPPPVIERPEPAVPVMGAAPAAAAANDPFSTREEPTLRGLDEPAAYAGAEDDFPGLDGAPPDDPFATDAADDAYQKRRRRRSVVGVVSTAALLIALAGGVWWLFGSPSEPEPWVAEGLTVLNEKGVPISVPPSEAVVSGTRVTMAMPPPPKSPLQAKAETGAALGTEKSPSRRPWLAQGQEGADPAAATPAPAEQSAPAAQPEKPAETAAAPADPAAGKPKVVDPMASLPMLVDPLGPTLRTTGTKPPSYAALPELKTPPAPLKEAPDPDLAKRSPLGILPILGKDGRASWQVYARPFKAQAPLPAAAPRIAVIIGGLGMNPDATDAAILKLPPEVTLAFSPYSPRLDELVKKARAHGHEVMLELPLEPENFPNQDPGPLGLLTILPQIDNLTRLETILGKTTGYVGLLGRMGGKFGASPVHMRPLLEALSKYGLMYVHTASPKGLGDMRGISVPVVQNIVMVDERPFRDAFDARLSYLVTVAKQRGTAIGVSNPSPLAYDRLLAWMATLQGQGVVFAPVSGVTGMPSG</sequence>
<dbReference type="PANTHER" id="PTHR30105:SF2">
    <property type="entry name" value="DIVERGENT POLYSACCHARIDE DEACETYLASE SUPERFAMILY"/>
    <property type="match status" value="1"/>
</dbReference>
<reference evidence="3 4" key="1">
    <citation type="submission" date="2020-08" db="EMBL/GenBank/DDBJ databases">
        <title>Genomic Encyclopedia of Type Strains, Phase IV (KMG-IV): sequencing the most valuable type-strain genomes for metagenomic binning, comparative biology and taxonomic classification.</title>
        <authorList>
            <person name="Goeker M."/>
        </authorList>
    </citation>
    <scope>NUCLEOTIDE SEQUENCE [LARGE SCALE GENOMIC DNA]</scope>
    <source>
        <strain evidence="3 4">DSM 11590</strain>
    </source>
</reference>
<feature type="compositionally biased region" description="Acidic residues" evidence="1">
    <location>
        <begin position="20"/>
        <end position="29"/>
    </location>
</feature>
<keyword evidence="2" id="KW-0472">Membrane</keyword>
<name>A0A7W9ZGY1_NOVIT</name>
<accession>A0A7W9ZGY1</accession>
<evidence type="ECO:0000256" key="2">
    <source>
        <dbReference type="SAM" id="Phobius"/>
    </source>
</evidence>
<proteinExistence type="predicted"/>
<dbReference type="InterPro" id="IPR006837">
    <property type="entry name" value="Divergent_DAC"/>
</dbReference>
<feature type="compositionally biased region" description="Low complexity" evidence="1">
    <location>
        <begin position="284"/>
        <end position="323"/>
    </location>
</feature>
<evidence type="ECO:0000313" key="4">
    <source>
        <dbReference type="Proteomes" id="UP000544872"/>
    </source>
</evidence>
<keyword evidence="2" id="KW-0812">Transmembrane</keyword>
<dbReference type="PANTHER" id="PTHR30105">
    <property type="entry name" value="UNCHARACTERIZED YIBQ-RELATED"/>
    <property type="match status" value="1"/>
</dbReference>
<dbReference type="CDD" id="cd10936">
    <property type="entry name" value="CE4_DAC2"/>
    <property type="match status" value="1"/>
</dbReference>
<dbReference type="SUPFAM" id="SSF88713">
    <property type="entry name" value="Glycoside hydrolase/deacetylase"/>
    <property type="match status" value="1"/>
</dbReference>
<evidence type="ECO:0000256" key="1">
    <source>
        <dbReference type="SAM" id="MobiDB-lite"/>
    </source>
</evidence>
<organism evidence="3 4">
    <name type="scientific">Novispirillum itersonii</name>
    <name type="common">Aquaspirillum itersonii</name>
    <dbReference type="NCBI Taxonomy" id="189"/>
    <lineage>
        <taxon>Bacteria</taxon>
        <taxon>Pseudomonadati</taxon>
        <taxon>Pseudomonadota</taxon>
        <taxon>Alphaproteobacteria</taxon>
        <taxon>Rhodospirillales</taxon>
        <taxon>Novispirillaceae</taxon>
        <taxon>Novispirillum</taxon>
    </lineage>
</organism>
<feature type="transmembrane region" description="Helical" evidence="2">
    <location>
        <begin position="186"/>
        <end position="207"/>
    </location>
</feature>
<keyword evidence="2" id="KW-1133">Transmembrane helix</keyword>
<dbReference type="Gene3D" id="3.20.20.370">
    <property type="entry name" value="Glycoside hydrolase/deacetylase"/>
    <property type="match status" value="1"/>
</dbReference>
<feature type="region of interest" description="Disordered" evidence="1">
    <location>
        <begin position="150"/>
        <end position="171"/>
    </location>
</feature>
<dbReference type="RefSeq" id="WP_184262455.1">
    <property type="nucleotide sequence ID" value="NZ_JACIIX010000003.1"/>
</dbReference>
<evidence type="ECO:0008006" key="5">
    <source>
        <dbReference type="Google" id="ProtNLM"/>
    </source>
</evidence>
<evidence type="ECO:0000313" key="3">
    <source>
        <dbReference type="EMBL" id="MBB6209859.1"/>
    </source>
</evidence>
<dbReference type="AlphaFoldDB" id="A0A7W9ZGY1"/>